<dbReference type="Proteomes" id="UP000214618">
    <property type="component" value="Chromosome"/>
</dbReference>
<organism evidence="4 5">
    <name type="scientific">Peribacillus simplex NBRC 15720 = DSM 1321</name>
    <dbReference type="NCBI Taxonomy" id="1349754"/>
    <lineage>
        <taxon>Bacteria</taxon>
        <taxon>Bacillati</taxon>
        <taxon>Bacillota</taxon>
        <taxon>Bacilli</taxon>
        <taxon>Bacillales</taxon>
        <taxon>Bacillaceae</taxon>
        <taxon>Peribacillus</taxon>
    </lineage>
</organism>
<comment type="subcellular location">
    <subcellularLocation>
        <location evidence="1">Secreted</location>
    </subcellularLocation>
</comment>
<proteinExistence type="predicted"/>
<accession>A0A223EN42</accession>
<evidence type="ECO:0000256" key="2">
    <source>
        <dbReference type="ARBA" id="ARBA00022525"/>
    </source>
</evidence>
<dbReference type="EMBL" id="CP017704">
    <property type="protein sequence ID" value="ASS96611.1"/>
    <property type="molecule type" value="Genomic_DNA"/>
</dbReference>
<protein>
    <recommendedName>
        <fullName evidence="3">ATLF-like domain-containing protein</fullName>
    </recommendedName>
</protein>
<dbReference type="InterPro" id="IPR014781">
    <property type="entry name" value="Anthrax_toxin_lethal/edema_N/C"/>
</dbReference>
<gene>
    <name evidence="4" type="ORF">BS1321_23515</name>
</gene>
<dbReference type="GO" id="GO:0005576">
    <property type="term" value="C:extracellular region"/>
    <property type="evidence" value="ECO:0007669"/>
    <property type="project" value="UniProtKB-SubCell"/>
</dbReference>
<keyword evidence="2" id="KW-0964">Secreted</keyword>
<dbReference type="PROSITE" id="PS51995">
    <property type="entry name" value="ATLF"/>
    <property type="match status" value="1"/>
</dbReference>
<evidence type="ECO:0000313" key="4">
    <source>
        <dbReference type="EMBL" id="ASS96611.1"/>
    </source>
</evidence>
<dbReference type="Gene3D" id="3.40.390.10">
    <property type="entry name" value="Collagenase (Catalytic Domain)"/>
    <property type="match status" value="1"/>
</dbReference>
<dbReference type="SUPFAM" id="SSF55486">
    <property type="entry name" value="Metalloproteases ('zincins'), catalytic domain"/>
    <property type="match status" value="1"/>
</dbReference>
<dbReference type="Pfam" id="PF07737">
    <property type="entry name" value="ATLF"/>
    <property type="match status" value="1"/>
</dbReference>
<evidence type="ECO:0000256" key="1">
    <source>
        <dbReference type="ARBA" id="ARBA00004613"/>
    </source>
</evidence>
<dbReference type="AlphaFoldDB" id="A0A223EN42"/>
<feature type="domain" description="ATLF-like" evidence="3">
    <location>
        <begin position="56"/>
        <end position="242"/>
    </location>
</feature>
<evidence type="ECO:0000313" key="5">
    <source>
        <dbReference type="Proteomes" id="UP000214618"/>
    </source>
</evidence>
<sequence>MKGEKSVKRKKWLSILALFVFLLSMLSYSLAKGEGVKWRNLPKDNLLRQAELFKGNKELQRIFLFPEDEYDEREALKIAGTINKLPHSLLVKTAESGVRIKLFDGDLTENQSAAKLKGKTPRGYLNKETTWDDVPGMGGSHTVLVKIGASDKGNGHGSVNLELHELGHSIDNIVFDGIREDMDYLKIWGKEVDGLFPGQTYFSNYPEEYFAETFAMFYVNNEQNQLLRQKAPKTYNLIKQLD</sequence>
<evidence type="ECO:0000259" key="3">
    <source>
        <dbReference type="PROSITE" id="PS51995"/>
    </source>
</evidence>
<reference evidence="4 5" key="1">
    <citation type="submission" date="2016-10" db="EMBL/GenBank/DDBJ databases">
        <title>The whole genome sequencing and assembly of Bacillus simplex DSM 1321 strain.</title>
        <authorList>
            <person name="Park M.-K."/>
            <person name="Lee Y.-J."/>
            <person name="Yi H."/>
            <person name="Bahn Y.-S."/>
            <person name="Kim J.F."/>
            <person name="Lee D.-W."/>
        </authorList>
    </citation>
    <scope>NUCLEOTIDE SEQUENCE [LARGE SCALE GENOMIC DNA]</scope>
    <source>
        <strain evidence="4 5">DSM 1321</strain>
    </source>
</reference>
<dbReference type="InterPro" id="IPR024079">
    <property type="entry name" value="MetalloPept_cat_dom_sf"/>
</dbReference>
<name>A0A223EN42_9BACI</name>
<dbReference type="GO" id="GO:0008237">
    <property type="term" value="F:metallopeptidase activity"/>
    <property type="evidence" value="ECO:0007669"/>
    <property type="project" value="InterPro"/>
</dbReference>
<dbReference type="CDD" id="cd20183">
    <property type="entry name" value="M34_PPEP"/>
    <property type="match status" value="1"/>
</dbReference>
<dbReference type="InterPro" id="IPR047568">
    <property type="entry name" value="ATLF-like_dom"/>
</dbReference>